<feature type="compositionally biased region" description="Basic and acidic residues" evidence="1">
    <location>
        <begin position="35"/>
        <end position="46"/>
    </location>
</feature>
<proteinExistence type="predicted"/>
<accession>A0A5M3XN36</accession>
<evidence type="ECO:0000313" key="3">
    <source>
        <dbReference type="Proteomes" id="UP000377595"/>
    </source>
</evidence>
<dbReference type="AlphaFoldDB" id="A0A5M3XN36"/>
<evidence type="ECO:0000313" key="2">
    <source>
        <dbReference type="EMBL" id="GES22146.1"/>
    </source>
</evidence>
<evidence type="ECO:0000256" key="1">
    <source>
        <dbReference type="SAM" id="MobiDB-lite"/>
    </source>
</evidence>
<dbReference type="Proteomes" id="UP000377595">
    <property type="component" value="Unassembled WGS sequence"/>
</dbReference>
<reference evidence="2 3" key="1">
    <citation type="submission" date="2019-10" db="EMBL/GenBank/DDBJ databases">
        <title>Whole genome shotgun sequence of Acrocarpospora pleiomorpha NBRC 16267.</title>
        <authorList>
            <person name="Ichikawa N."/>
            <person name="Kimura A."/>
            <person name="Kitahashi Y."/>
            <person name="Komaki H."/>
            <person name="Oguchi A."/>
        </authorList>
    </citation>
    <scope>NUCLEOTIDE SEQUENCE [LARGE SCALE GENOMIC DNA]</scope>
    <source>
        <strain evidence="2 3">NBRC 16267</strain>
    </source>
</reference>
<comment type="caution">
    <text evidence="2">The sequence shown here is derived from an EMBL/GenBank/DDBJ whole genome shotgun (WGS) entry which is preliminary data.</text>
</comment>
<name>A0A5M3XN36_9ACTN</name>
<gene>
    <name evidence="2" type="ORF">Aple_050430</name>
</gene>
<keyword evidence="3" id="KW-1185">Reference proteome</keyword>
<sequence>MQHREDSEWDKWDRAWLLEDQRLRAESQALERWMHEREKSERKRWPDQLMVAPASPPDRGDPDASQKPNMPLLQGAPQARGGSETRGGSGVVPPMETSYLGVAR</sequence>
<feature type="region of interest" description="Disordered" evidence="1">
    <location>
        <begin position="35"/>
        <end position="104"/>
    </location>
</feature>
<organism evidence="2 3">
    <name type="scientific">Acrocarpospora pleiomorpha</name>
    <dbReference type="NCBI Taxonomy" id="90975"/>
    <lineage>
        <taxon>Bacteria</taxon>
        <taxon>Bacillati</taxon>
        <taxon>Actinomycetota</taxon>
        <taxon>Actinomycetes</taxon>
        <taxon>Streptosporangiales</taxon>
        <taxon>Streptosporangiaceae</taxon>
        <taxon>Acrocarpospora</taxon>
    </lineage>
</organism>
<protein>
    <submittedName>
        <fullName evidence="2">Uncharacterized protein</fullName>
    </submittedName>
</protein>
<dbReference type="EMBL" id="BLAF01000028">
    <property type="protein sequence ID" value="GES22146.1"/>
    <property type="molecule type" value="Genomic_DNA"/>
</dbReference>